<dbReference type="EMBL" id="QKOE01000052">
    <property type="protein sequence ID" value="PZA14262.1"/>
    <property type="molecule type" value="Genomic_DNA"/>
</dbReference>
<dbReference type="OrthoDB" id="8552614at2"/>
<protein>
    <submittedName>
        <fullName evidence="1">RHS repeat protein</fullName>
    </submittedName>
</protein>
<proteinExistence type="predicted"/>
<dbReference type="InterPro" id="IPR006530">
    <property type="entry name" value="YD"/>
</dbReference>
<sequence length="366" mass="39821">MVTTTTYNTANKYVPQTVVADAGTGKLNLTTAFTYDGVGNLTQVNGPRTDVTDTTTYAFDAQRRITQTTDALGKQTRFGYDNDGRLIRTAAQLGTQWLVSCRSYTATGKLLKAWGPAVTAAATTCPTAAAPVAVTDYAYDDLDRLMRVTEALPAAQGGNRVTETVYNADDSVHQVKRAVGTALAQTYATTTYSANGLPVTLTDAKGNRTTYEYDGHDRRVKLRYPHPTTVGTSSTTDYEQYGYNAVGSLTSHRKRSGETVTFAYDNLHRLTSRSYPTAADNVAFAYDLLGRRTQARYADNSHTVAYVWDAAGRLTSTTAGGKTLAYQYDAAGNRTRLTWPETSFYVTTTYDALNRPSAIKELGTTN</sequence>
<dbReference type="AlphaFoldDB" id="A0A323UMI5"/>
<organism evidence="1 2">
    <name type="scientific">Parazoarcus communis SWub3 = DSM 12120</name>
    <dbReference type="NCBI Taxonomy" id="1121029"/>
    <lineage>
        <taxon>Bacteria</taxon>
        <taxon>Pseudomonadati</taxon>
        <taxon>Pseudomonadota</taxon>
        <taxon>Betaproteobacteria</taxon>
        <taxon>Rhodocyclales</taxon>
        <taxon>Zoogloeaceae</taxon>
        <taxon>Parazoarcus</taxon>
    </lineage>
</organism>
<keyword evidence="2" id="KW-1185">Reference proteome</keyword>
<dbReference type="Gene3D" id="2.180.10.10">
    <property type="entry name" value="RHS repeat-associated core"/>
    <property type="match status" value="1"/>
</dbReference>
<dbReference type="Pfam" id="PF05593">
    <property type="entry name" value="RHS_repeat"/>
    <property type="match status" value="4"/>
</dbReference>
<reference evidence="1 2" key="1">
    <citation type="submission" date="2018-06" db="EMBL/GenBank/DDBJ databases">
        <title>Azoarcus communis strain SWub3 genome.</title>
        <authorList>
            <person name="Zorraquino Salvo V."/>
            <person name="Toubiana D."/>
            <person name="Blumwald E."/>
        </authorList>
    </citation>
    <scope>NUCLEOTIDE SEQUENCE [LARGE SCALE GENOMIC DNA]</scope>
    <source>
        <strain evidence="1 2">SWub3</strain>
    </source>
</reference>
<dbReference type="InterPro" id="IPR031325">
    <property type="entry name" value="RHS_repeat"/>
</dbReference>
<accession>A0A323UMI5</accession>
<dbReference type="Proteomes" id="UP000248259">
    <property type="component" value="Unassembled WGS sequence"/>
</dbReference>
<comment type="caution">
    <text evidence="1">The sequence shown here is derived from an EMBL/GenBank/DDBJ whole genome shotgun (WGS) entry which is preliminary data.</text>
</comment>
<dbReference type="PANTHER" id="PTHR32305:SF15">
    <property type="entry name" value="PROTEIN RHSA-RELATED"/>
    <property type="match status" value="1"/>
</dbReference>
<feature type="non-terminal residue" evidence="1">
    <location>
        <position position="366"/>
    </location>
</feature>
<evidence type="ECO:0000313" key="2">
    <source>
        <dbReference type="Proteomes" id="UP000248259"/>
    </source>
</evidence>
<dbReference type="RefSeq" id="WP_133255158.1">
    <property type="nucleotide sequence ID" value="NZ_QKOE01000052.1"/>
</dbReference>
<evidence type="ECO:0000313" key="1">
    <source>
        <dbReference type="EMBL" id="PZA14262.1"/>
    </source>
</evidence>
<name>A0A323UMI5_9RHOO</name>
<gene>
    <name evidence="1" type="ORF">DNK49_22825</name>
</gene>
<dbReference type="NCBIfam" id="TIGR01643">
    <property type="entry name" value="YD_repeat_2x"/>
    <property type="match status" value="4"/>
</dbReference>
<dbReference type="InterPro" id="IPR050708">
    <property type="entry name" value="T6SS_VgrG/RHS"/>
</dbReference>
<dbReference type="PANTHER" id="PTHR32305">
    <property type="match status" value="1"/>
</dbReference>